<accession>A0A2W5R6U7</accession>
<reference evidence="1 2" key="1">
    <citation type="submission" date="2017-08" db="EMBL/GenBank/DDBJ databases">
        <title>Infants hospitalized years apart are colonized by the same room-sourced microbial strains.</title>
        <authorList>
            <person name="Brooks B."/>
            <person name="Olm M.R."/>
            <person name="Firek B.A."/>
            <person name="Baker R."/>
            <person name="Thomas B.C."/>
            <person name="Morowitz M.J."/>
            <person name="Banfield J.F."/>
        </authorList>
    </citation>
    <scope>NUCLEOTIDE SEQUENCE [LARGE SCALE GENOMIC DNA]</scope>
    <source>
        <strain evidence="1">S2_005_003_R2_41</strain>
    </source>
</reference>
<gene>
    <name evidence="1" type="ORF">DI563_30385</name>
</gene>
<comment type="caution">
    <text evidence="1">The sequence shown here is derived from an EMBL/GenBank/DDBJ whole genome shotgun (WGS) entry which is preliminary data.</text>
</comment>
<evidence type="ECO:0000313" key="1">
    <source>
        <dbReference type="EMBL" id="PZQ59100.1"/>
    </source>
</evidence>
<dbReference type="AlphaFoldDB" id="A0A2W5R6U7"/>
<proteinExistence type="predicted"/>
<dbReference type="EMBL" id="QFPP01000747">
    <property type="protein sequence ID" value="PZQ59100.1"/>
    <property type="molecule type" value="Genomic_DNA"/>
</dbReference>
<evidence type="ECO:0000313" key="2">
    <source>
        <dbReference type="Proteomes" id="UP000249135"/>
    </source>
</evidence>
<sequence>MPATDTAHRNLRWPRRRSLGQLLQSPAHQVVRVLHVTQSNWQLPERRRGRRGPMPLPALA</sequence>
<dbReference type="Proteomes" id="UP000249135">
    <property type="component" value="Unassembled WGS sequence"/>
</dbReference>
<protein>
    <submittedName>
        <fullName evidence="1">Uncharacterized protein</fullName>
    </submittedName>
</protein>
<name>A0A2W5R6U7_VARPD</name>
<organism evidence="1 2">
    <name type="scientific">Variovorax paradoxus</name>
    <dbReference type="NCBI Taxonomy" id="34073"/>
    <lineage>
        <taxon>Bacteria</taxon>
        <taxon>Pseudomonadati</taxon>
        <taxon>Pseudomonadota</taxon>
        <taxon>Betaproteobacteria</taxon>
        <taxon>Burkholderiales</taxon>
        <taxon>Comamonadaceae</taxon>
        <taxon>Variovorax</taxon>
    </lineage>
</organism>